<evidence type="ECO:0000256" key="1">
    <source>
        <dbReference type="ARBA" id="ARBA00004196"/>
    </source>
</evidence>
<dbReference type="GO" id="GO:0005576">
    <property type="term" value="C:extracellular region"/>
    <property type="evidence" value="ECO:0007669"/>
    <property type="project" value="UniProtKB-SubCell"/>
</dbReference>
<evidence type="ECO:0000256" key="3">
    <source>
        <dbReference type="ARBA" id="ARBA00004613"/>
    </source>
</evidence>
<dbReference type="GO" id="GO:0030246">
    <property type="term" value="F:carbohydrate binding"/>
    <property type="evidence" value="ECO:0007669"/>
    <property type="project" value="InterPro"/>
</dbReference>
<protein>
    <recommendedName>
        <fullName evidence="10">Adhesin-like protein</fullName>
    </recommendedName>
</protein>
<proteinExistence type="predicted"/>
<dbReference type="Gene3D" id="2.60.40.1120">
    <property type="entry name" value="Carboxypeptidase-like, regulatory domain"/>
    <property type="match status" value="5"/>
</dbReference>
<dbReference type="InterPro" id="IPR013784">
    <property type="entry name" value="Carb-bd-like_fold"/>
</dbReference>
<dbReference type="Pfam" id="PF02415">
    <property type="entry name" value="Chlam_PMP"/>
    <property type="match status" value="3"/>
</dbReference>
<dbReference type="PANTHER" id="PTHR11319">
    <property type="entry name" value="G PROTEIN-COUPLED RECEPTOR-RELATED"/>
    <property type="match status" value="1"/>
</dbReference>
<evidence type="ECO:0000256" key="6">
    <source>
        <dbReference type="ARBA" id="ARBA00023136"/>
    </source>
</evidence>
<evidence type="ECO:0000313" key="8">
    <source>
        <dbReference type="EMBL" id="MBE6505545.1"/>
    </source>
</evidence>
<dbReference type="SMART" id="SM00710">
    <property type="entry name" value="PbH1"/>
    <property type="match status" value="9"/>
</dbReference>
<dbReference type="InterPro" id="IPR006626">
    <property type="entry name" value="PbH1"/>
</dbReference>
<evidence type="ECO:0000256" key="7">
    <source>
        <dbReference type="ARBA" id="ARBA00023237"/>
    </source>
</evidence>
<keyword evidence="6" id="KW-0472">Membrane</keyword>
<keyword evidence="5" id="KW-0732">Signal</keyword>
<evidence type="ECO:0008006" key="10">
    <source>
        <dbReference type="Google" id="ProtNLM"/>
    </source>
</evidence>
<comment type="subcellular location">
    <subcellularLocation>
        <location evidence="1">Cell envelope</location>
    </subcellularLocation>
    <subcellularLocation>
        <location evidence="2">Cell outer membrane</location>
    </subcellularLocation>
    <subcellularLocation>
        <location evidence="3">Secreted</location>
    </subcellularLocation>
</comment>
<dbReference type="SUPFAM" id="SSF51126">
    <property type="entry name" value="Pectin lyase-like"/>
    <property type="match status" value="2"/>
</dbReference>
<name>A0A8T3VGE5_9EURY</name>
<gene>
    <name evidence="8" type="ORF">E7Z73_07400</name>
</gene>
<sequence length="1199" mass="125578">MNILIKKRYLFLILMVCLFAVSAVSAAENITDDIDSVAETTDNVVSVEENQTILQGNNAGTFTDLASEISKAKSELNLNRNYIYSDSDSDYNYGIIIDKKITINGNGFEINGNNQARAFNINAGSVVLNNISFVNCAVSSSSSSSSSSISESAGGAINWTGSNGKMVNCNFVNSSSYSDSYCYNSTSAPIYSYSESYSYSSSCGGAVFWSGSNGKLVNCNFVNSSTYSNSYSYSSSYSYHTENQSSCYSYGYSAGYSISCGGAVYWCGSNGELVDCSFVNSSSSGSSTSRVRVYSSTTDSKFGYGSHSDSISRGGAVYLAISNCNLINCSFANSYTFSESSSTVYRSDPRSSSTSSSGSSCDSEGGAVYLQGDNSVLTNCSFANCSVNSSSSGSEGGAVYLKGDDNILTDCSFIDCISKEFGGALSGVDGLVKNSVFISNSAGDAGGAIEWGGSAVNCTFINNNARYGGAILSSEAVNCIFINNSANDDGGAACHVDAVNCTFIDNNARWGGAISGYSDAQNCIFFNNFADLNGGAIHFSEGSAVDCIFQDNYANSCGGAISSSCDNYYTNNIKNCIFVNNIADEDGGAIYVEYGGCYVVNCNFQNNHAEGYAGAIYEGSADSCIFSENTAGVEGNDTYETELFKPVLSVSDFTSTYKSSEKLLINFTSSEGVPIANANVKIDVYKNSALIGTYYCLSGDGWVVDLGLGTYVAVVNVDSGYGIDSADAILTVNKAGSIISAPNVNVAYNDPNGELVATITNDHGKPLVVNLNVNFNGKDYTLRTDSNGQASIAIGTLKPGTYTTTISYKGSSNYKASTATAKVTVTKSATVISAPKVNIAYKDPSAELVATIVNEHGKPLVVSLNIGFNGKTYTVKTDSNGQATISIPTLTPGTYTATISYKGSSNYKASTATARVTVTKSDTLISASDVNIAYKDPSGELLATITNEHGKPLVVNLNIGLNGKTYTVRTDSNGQATLSIPTLTPGTYTATISYKGSSNYKASTATAKVTVTKSDTVISAPNVNIAYKDPNGELVATITNEHGKPLVVTLNINLNGKDYTVKTDSNGQASLAIDTLKPGTYTATISYKGSSNYKASSTTAKVTVTKSATLISAPDVSVSYGDPNGKLVSTITNEHGKPLVVNLNVDLNGKTYTAKTDSNGQISVSTADLAPGTYTATISYKGSSNYKSTSTTANIIMKK</sequence>
<comment type="caution">
    <text evidence="8">The sequence shown here is derived from an EMBL/GenBank/DDBJ whole genome shotgun (WGS) entry which is preliminary data.</text>
</comment>
<dbReference type="SUPFAM" id="SSF49452">
    <property type="entry name" value="Starch-binding domain-like"/>
    <property type="match status" value="1"/>
</dbReference>
<evidence type="ECO:0000256" key="4">
    <source>
        <dbReference type="ARBA" id="ARBA00022525"/>
    </source>
</evidence>
<accession>A0A8T3VGE5</accession>
<reference evidence="8" key="1">
    <citation type="submission" date="2019-04" db="EMBL/GenBank/DDBJ databases">
        <title>Evolution of Biomass-Degrading Anaerobic Consortia Revealed by Metagenomics.</title>
        <authorList>
            <person name="Peng X."/>
        </authorList>
    </citation>
    <scope>NUCLEOTIDE SEQUENCE</scope>
    <source>
        <strain evidence="8">SIG12</strain>
    </source>
</reference>
<evidence type="ECO:0000256" key="2">
    <source>
        <dbReference type="ARBA" id="ARBA00004442"/>
    </source>
</evidence>
<dbReference type="EMBL" id="SUTE01000057">
    <property type="protein sequence ID" value="MBE6505545.1"/>
    <property type="molecule type" value="Genomic_DNA"/>
</dbReference>
<keyword evidence="7" id="KW-0998">Cell outer membrane</keyword>
<keyword evidence="4" id="KW-0964">Secreted</keyword>
<dbReference type="AlphaFoldDB" id="A0A8T3VGE5"/>
<evidence type="ECO:0000313" key="9">
    <source>
        <dbReference type="Proteomes" id="UP000762703"/>
    </source>
</evidence>
<dbReference type="InterPro" id="IPR011050">
    <property type="entry name" value="Pectin_lyase_fold/virulence"/>
</dbReference>
<evidence type="ECO:0000256" key="5">
    <source>
        <dbReference type="ARBA" id="ARBA00022729"/>
    </source>
</evidence>
<dbReference type="InterPro" id="IPR003368">
    <property type="entry name" value="POMP_repeat"/>
</dbReference>
<organism evidence="8 9">
    <name type="scientific">Methanobrevibacter millerae</name>
    <dbReference type="NCBI Taxonomy" id="230361"/>
    <lineage>
        <taxon>Archaea</taxon>
        <taxon>Methanobacteriati</taxon>
        <taxon>Methanobacteriota</taxon>
        <taxon>Methanomada group</taxon>
        <taxon>Methanobacteria</taxon>
        <taxon>Methanobacteriales</taxon>
        <taxon>Methanobacteriaceae</taxon>
        <taxon>Methanobrevibacter</taxon>
    </lineage>
</organism>
<dbReference type="Proteomes" id="UP000762703">
    <property type="component" value="Unassembled WGS sequence"/>
</dbReference>
<dbReference type="PANTHER" id="PTHR11319:SF35">
    <property type="entry name" value="OUTER MEMBRANE PROTEIN PMPC-RELATED"/>
    <property type="match status" value="1"/>
</dbReference>